<reference evidence="2 3" key="1">
    <citation type="journal article" date="2018" name="Genome Biol. Evol.">
        <title>Complete Genome Sequence of Streptococcus ruminantium sp. nov. GUT-187T (=DSM 104980T =JCM 31869T), the Type Strain of S. ruminantium, and Comparison with Genome Sequences of Streptococcus suis Strains.</title>
        <authorList>
            <person name="Tohya M."/>
            <person name="Sekizaki T."/>
            <person name="Miyoshi-Akiyama T."/>
        </authorList>
    </citation>
    <scope>NUCLEOTIDE SEQUENCE [LARGE SCALE GENOMIC DNA]</scope>
    <source>
        <strain evidence="2 3">GUT187T</strain>
    </source>
</reference>
<feature type="transmembrane region" description="Helical" evidence="1">
    <location>
        <begin position="154"/>
        <end position="175"/>
    </location>
</feature>
<dbReference type="EMBL" id="AP018400">
    <property type="protein sequence ID" value="BBA93422.1"/>
    <property type="molecule type" value="Genomic_DNA"/>
</dbReference>
<feature type="transmembrane region" description="Helical" evidence="1">
    <location>
        <begin position="212"/>
        <end position="229"/>
    </location>
</feature>
<protein>
    <submittedName>
        <fullName evidence="2">Uncharacterized protein</fullName>
    </submittedName>
</protein>
<feature type="transmembrane region" description="Helical" evidence="1">
    <location>
        <begin position="62"/>
        <end position="79"/>
    </location>
</feature>
<keyword evidence="1" id="KW-0472">Membrane</keyword>
<name>A0A2Z5TYL1_9STRE</name>
<accession>A0A2Z5TYL1</accession>
<proteinExistence type="predicted"/>
<evidence type="ECO:0000313" key="2">
    <source>
        <dbReference type="EMBL" id="BBA93422.1"/>
    </source>
</evidence>
<keyword evidence="1" id="KW-1133">Transmembrane helix</keyword>
<organism evidence="2 3">
    <name type="scientific">Streptococcus ruminantium</name>
    <dbReference type="NCBI Taxonomy" id="1917441"/>
    <lineage>
        <taxon>Bacteria</taxon>
        <taxon>Bacillati</taxon>
        <taxon>Bacillota</taxon>
        <taxon>Bacilli</taxon>
        <taxon>Lactobacillales</taxon>
        <taxon>Streptococcaceae</taxon>
        <taxon>Streptococcus</taxon>
    </lineage>
</organism>
<dbReference type="Proteomes" id="UP000269331">
    <property type="component" value="Chromosome"/>
</dbReference>
<keyword evidence="1" id="KW-0812">Transmembrane</keyword>
<feature type="transmembrane region" description="Helical" evidence="1">
    <location>
        <begin position="31"/>
        <end position="50"/>
    </location>
</feature>
<evidence type="ECO:0000256" key="1">
    <source>
        <dbReference type="SAM" id="Phobius"/>
    </source>
</evidence>
<dbReference type="KEGG" id="srq:SR187_9100"/>
<gene>
    <name evidence="2" type="ORF">SR187_9100</name>
</gene>
<dbReference type="AlphaFoldDB" id="A0A2Z5TYL1"/>
<feature type="transmembrane region" description="Helical" evidence="1">
    <location>
        <begin position="85"/>
        <end position="104"/>
    </location>
</feature>
<feature type="transmembrane region" description="Helical" evidence="1">
    <location>
        <begin position="187"/>
        <end position="206"/>
    </location>
</feature>
<sequence>MKNMNSIKYCPTIILFIILLILNQSSSFTDVLSVILSLLTLIYILFNLPLFRIKNILIRSMLSVNSIVLILVSLNISLITINKQIILLGSCLIGGIQIVLFLTLRDHGDFLKEYQRVEQFHSKLDTSDYFKLINYLSYTTVFLPLLFYRNGLSYIIIALAFLNILFRIIRADLLIKLYFADKQLLGYLKKLLIIEFMLVLVLLVLLLIFKEIWWFISLSLFSNFVVPFLRQKEYEKSNIPVPS</sequence>
<evidence type="ECO:0000313" key="3">
    <source>
        <dbReference type="Proteomes" id="UP000269331"/>
    </source>
</evidence>